<dbReference type="AlphaFoldDB" id="Q9HK22"/>
<dbReference type="EnsemblBacteria" id="CAC11917">
    <property type="protein sequence ID" value="CAC11917"/>
    <property type="gene ID" value="CAC11917"/>
</dbReference>
<dbReference type="EMBL" id="AL445065">
    <property type="protein sequence ID" value="CAC11917.1"/>
    <property type="molecule type" value="Genomic_DNA"/>
</dbReference>
<name>Q9HK22_THEAC</name>
<dbReference type="KEGG" id="tac:Ta0786"/>
<dbReference type="PaxDb" id="273075-Ta0786"/>
<dbReference type="eggNOG" id="arCOG02610">
    <property type="taxonomic scope" value="Archaea"/>
</dbReference>
<protein>
    <recommendedName>
        <fullName evidence="3">Segregation and condensation protein A</fullName>
    </recommendedName>
</protein>
<keyword evidence="2" id="KW-1185">Reference proteome</keyword>
<sequence length="233" mass="26965">MQASDEDQAEYYRDLERSIKSKKVVDPSKAAIIKILEMCADGLIDPWNVDLTKFSQIMIRFTEGGSIDFQFAGRALAEAWSVLRRKSDWTAKDEAPEENEIPEEYGDEMPEEVQPVDVTPVITVPFRRPVSLIEVIDQVRHNIARRQPVRQRALPVSFSIERLNSESPEEQLERVIGIIEGYPSDTMRMSDVWGKSRRDQASFFLYSLFLYHDGRIEMMQETPDSDIIIRKIH</sequence>
<evidence type="ECO:0008006" key="3">
    <source>
        <dbReference type="Google" id="ProtNLM"/>
    </source>
</evidence>
<dbReference type="Proteomes" id="UP000001024">
    <property type="component" value="Chromosome"/>
</dbReference>
<accession>Q9HK22</accession>
<dbReference type="DNASU" id="1456340"/>
<dbReference type="SMR" id="Q9HK22"/>
<dbReference type="InParanoid" id="Q9HK22"/>
<gene>
    <name evidence="1" type="ordered locus">Ta0786</name>
</gene>
<evidence type="ECO:0000313" key="2">
    <source>
        <dbReference type="Proteomes" id="UP000001024"/>
    </source>
</evidence>
<proteinExistence type="predicted"/>
<reference evidence="1 2" key="1">
    <citation type="journal article" date="2000" name="Nature">
        <title>The genome sequence of the thermoacidophilic scavenger Thermoplasma acidophilum.</title>
        <authorList>
            <person name="Ruepp A."/>
            <person name="Graml W."/>
            <person name="Santos-Martinez M.L."/>
            <person name="Koretke K.K."/>
            <person name="Volker C."/>
            <person name="Mewes H.W."/>
            <person name="Frishman D."/>
            <person name="Stocker S."/>
            <person name="Lupas A.N."/>
            <person name="Baumeister W."/>
        </authorList>
    </citation>
    <scope>NUCLEOTIDE SEQUENCE [LARGE SCALE GENOMIC DNA]</scope>
    <source>
        <strain evidence="2">ATCC 25905 / DSM 1728 / JCM 9062 / NBRC 15155 / AMRC-C165</strain>
    </source>
</reference>
<dbReference type="STRING" id="273075.gene:9572001"/>
<organism evidence="1 2">
    <name type="scientific">Thermoplasma acidophilum (strain ATCC 25905 / DSM 1728 / JCM 9062 / NBRC 15155 / AMRC-C165)</name>
    <dbReference type="NCBI Taxonomy" id="273075"/>
    <lineage>
        <taxon>Archaea</taxon>
        <taxon>Methanobacteriati</taxon>
        <taxon>Thermoplasmatota</taxon>
        <taxon>Thermoplasmata</taxon>
        <taxon>Thermoplasmatales</taxon>
        <taxon>Thermoplasmataceae</taxon>
        <taxon>Thermoplasma</taxon>
    </lineage>
</organism>
<evidence type="ECO:0000313" key="1">
    <source>
        <dbReference type="EMBL" id="CAC11917.1"/>
    </source>
</evidence>
<dbReference type="HOGENOM" id="CLU_1182910_0_0_2"/>